<dbReference type="STRING" id="451379.A0A0N5AVF2"/>
<organism evidence="4 5">
    <name type="scientific">Syphacia muris</name>
    <dbReference type="NCBI Taxonomy" id="451379"/>
    <lineage>
        <taxon>Eukaryota</taxon>
        <taxon>Metazoa</taxon>
        <taxon>Ecdysozoa</taxon>
        <taxon>Nematoda</taxon>
        <taxon>Chromadorea</taxon>
        <taxon>Rhabditida</taxon>
        <taxon>Spirurina</taxon>
        <taxon>Oxyuridomorpha</taxon>
        <taxon>Oxyuroidea</taxon>
        <taxon>Oxyuridae</taxon>
        <taxon>Syphacia</taxon>
    </lineage>
</organism>
<reference evidence="5" key="1">
    <citation type="submission" date="2017-02" db="UniProtKB">
        <authorList>
            <consortium name="WormBaseParasite"/>
        </authorList>
    </citation>
    <scope>IDENTIFICATION</scope>
</reference>
<dbReference type="InterPro" id="IPR007146">
    <property type="entry name" value="Sas10/Utp3/C1D"/>
</dbReference>
<feature type="compositionally biased region" description="Basic residues" evidence="3">
    <location>
        <begin position="272"/>
        <end position="298"/>
    </location>
</feature>
<keyword evidence="4" id="KW-1185">Reference proteome</keyword>
<sequence length="298" mass="34564">MADDTDALSADSVKFKAVVADCRNSVSELLKCAKELLANIRDNSERNGISLLELKNHDLLAYACELALLMCHMNCGKSIEGADAIERSVYLRTVLERIRPLEQKMRSQVERLTAIGAGSSEAAVKHLQPHPERMNFNLAGDDEEVEDDTENKDVAVKKYVPPKLVAVHYNEDEEEKEARRIERNRRRALQSSLIQELRTEYSDAPLEVSEDRRNRKLVQQEKEKEKYEEDYFVRLQVSKKERHKEKLKNRQNLIEDLLHFGDYMAMDERTTRKQKSTKSSRKRPSKPGKKKSNKRTRH</sequence>
<accession>A0A0N5AVF2</accession>
<dbReference type="GO" id="GO:0000462">
    <property type="term" value="P:maturation of SSU-rRNA from tricistronic rRNA transcript (SSU-rRNA, 5.8S rRNA, LSU-rRNA)"/>
    <property type="evidence" value="ECO:0007669"/>
    <property type="project" value="TreeGrafter"/>
</dbReference>
<protein>
    <submittedName>
        <fullName evidence="5">Neuroguidin</fullName>
    </submittedName>
</protein>
<evidence type="ECO:0000256" key="1">
    <source>
        <dbReference type="ARBA" id="ARBA00010979"/>
    </source>
</evidence>
<dbReference type="Pfam" id="PF04000">
    <property type="entry name" value="Sas10_Utp3"/>
    <property type="match status" value="1"/>
</dbReference>
<dbReference type="WBParaSite" id="SMUV_0000887001-mRNA-1">
    <property type="protein sequence ID" value="SMUV_0000887001-mRNA-1"/>
    <property type="gene ID" value="SMUV_0000887001"/>
</dbReference>
<dbReference type="Proteomes" id="UP000046393">
    <property type="component" value="Unplaced"/>
</dbReference>
<dbReference type="AlphaFoldDB" id="A0A0N5AVF2"/>
<comment type="similarity">
    <text evidence="1">Belongs to the SAS10 family.</text>
</comment>
<dbReference type="PANTHER" id="PTHR13237">
    <property type="entry name" value="SOMETHING ABOUT SILENCING PROTEIN 10-RELATED"/>
    <property type="match status" value="1"/>
</dbReference>
<dbReference type="GO" id="GO:0032040">
    <property type="term" value="C:small-subunit processome"/>
    <property type="evidence" value="ECO:0007669"/>
    <property type="project" value="TreeGrafter"/>
</dbReference>
<evidence type="ECO:0000256" key="2">
    <source>
        <dbReference type="SAM" id="Coils"/>
    </source>
</evidence>
<evidence type="ECO:0000256" key="3">
    <source>
        <dbReference type="SAM" id="MobiDB-lite"/>
    </source>
</evidence>
<feature type="coiled-coil region" evidence="2">
    <location>
        <begin position="171"/>
        <end position="230"/>
    </location>
</feature>
<evidence type="ECO:0000313" key="4">
    <source>
        <dbReference type="Proteomes" id="UP000046393"/>
    </source>
</evidence>
<keyword evidence="2" id="KW-0175">Coiled coil</keyword>
<feature type="region of interest" description="Disordered" evidence="3">
    <location>
        <begin position="263"/>
        <end position="298"/>
    </location>
</feature>
<dbReference type="PANTHER" id="PTHR13237:SF9">
    <property type="entry name" value="NEUROGUIDIN"/>
    <property type="match status" value="1"/>
</dbReference>
<name>A0A0N5AVF2_9BILA</name>
<proteinExistence type="inferred from homology"/>
<evidence type="ECO:0000313" key="5">
    <source>
        <dbReference type="WBParaSite" id="SMUV_0000887001-mRNA-1"/>
    </source>
</evidence>